<keyword evidence="2 7" id="KW-0813">Transport</keyword>
<feature type="domain" description="ABC transmembrane type-1" evidence="8">
    <location>
        <begin position="92"/>
        <end position="307"/>
    </location>
</feature>
<dbReference type="PANTHER" id="PTHR30193:SF37">
    <property type="entry name" value="INNER MEMBRANE ABC TRANSPORTER PERMEASE PROTEIN YCJO"/>
    <property type="match status" value="1"/>
</dbReference>
<sequence length="318" mass="34842">MASTVVPGSPARTARRSVLVAGSSSPLARRRGRLFWPLVAPALVLYLVFYIAPTAATAWISLNKWAGAGPMQFAGWGNYRRLLLDPTFHSSFVNTLWILFGVGGATFLLSFLLTMVLRHLAGRKALRSIIFFPNVVSGVVISILWGFLFQTDGLVNSLLGALGVDNPPAWLAEDHLFLVIMAGLVWVQTGFYTTILMAAVDRIPPDLYEDAELVGVNAWQRFRYVTLPLMWDVVGVCAVLWSISSIKIFEFIYALAGAAGQLPSTKVWNMAVYAYGEAFSSGVPRYGTSAATAMVMLAMVAVLVVLIRRVVRRDSVEY</sequence>
<comment type="similarity">
    <text evidence="7">Belongs to the binding-protein-dependent transport system permease family.</text>
</comment>
<reference evidence="9" key="1">
    <citation type="submission" date="2021-01" db="EMBL/GenBank/DDBJ databases">
        <title>Whole genome shotgun sequence of Rugosimonospora africana NBRC 104875.</title>
        <authorList>
            <person name="Komaki H."/>
            <person name="Tamura T."/>
        </authorList>
    </citation>
    <scope>NUCLEOTIDE SEQUENCE</scope>
    <source>
        <strain evidence="9">NBRC 104875</strain>
    </source>
</reference>
<organism evidence="9 10">
    <name type="scientific">Rugosimonospora africana</name>
    <dbReference type="NCBI Taxonomy" id="556532"/>
    <lineage>
        <taxon>Bacteria</taxon>
        <taxon>Bacillati</taxon>
        <taxon>Actinomycetota</taxon>
        <taxon>Actinomycetes</taxon>
        <taxon>Micromonosporales</taxon>
        <taxon>Micromonosporaceae</taxon>
        <taxon>Rugosimonospora</taxon>
    </lineage>
</organism>
<feature type="transmembrane region" description="Helical" evidence="7">
    <location>
        <begin position="129"/>
        <end position="149"/>
    </location>
</feature>
<gene>
    <name evidence="9" type="ORF">Raf01_24290</name>
</gene>
<dbReference type="Gene3D" id="1.10.3720.10">
    <property type="entry name" value="MetI-like"/>
    <property type="match status" value="1"/>
</dbReference>
<dbReference type="RefSeq" id="WP_203917928.1">
    <property type="nucleotide sequence ID" value="NZ_BONZ01000022.1"/>
</dbReference>
<feature type="transmembrane region" description="Helical" evidence="7">
    <location>
        <begin position="176"/>
        <end position="200"/>
    </location>
</feature>
<evidence type="ECO:0000256" key="4">
    <source>
        <dbReference type="ARBA" id="ARBA00022692"/>
    </source>
</evidence>
<keyword evidence="6 7" id="KW-0472">Membrane</keyword>
<evidence type="ECO:0000256" key="7">
    <source>
        <dbReference type="RuleBase" id="RU363032"/>
    </source>
</evidence>
<evidence type="ECO:0000313" key="10">
    <source>
        <dbReference type="Proteomes" id="UP000642748"/>
    </source>
</evidence>
<dbReference type="PANTHER" id="PTHR30193">
    <property type="entry name" value="ABC TRANSPORTER PERMEASE PROTEIN"/>
    <property type="match status" value="1"/>
</dbReference>
<dbReference type="GO" id="GO:0005886">
    <property type="term" value="C:plasma membrane"/>
    <property type="evidence" value="ECO:0007669"/>
    <property type="project" value="UniProtKB-SubCell"/>
</dbReference>
<accession>A0A8J3QR71</accession>
<feature type="transmembrane region" description="Helical" evidence="7">
    <location>
        <begin position="96"/>
        <end position="117"/>
    </location>
</feature>
<dbReference type="EMBL" id="BONZ01000022">
    <property type="protein sequence ID" value="GIH14257.1"/>
    <property type="molecule type" value="Genomic_DNA"/>
</dbReference>
<dbReference type="PROSITE" id="PS50928">
    <property type="entry name" value="ABC_TM1"/>
    <property type="match status" value="1"/>
</dbReference>
<dbReference type="InterPro" id="IPR035906">
    <property type="entry name" value="MetI-like_sf"/>
</dbReference>
<comment type="caution">
    <text evidence="9">The sequence shown here is derived from an EMBL/GenBank/DDBJ whole genome shotgun (WGS) entry which is preliminary data.</text>
</comment>
<evidence type="ECO:0000256" key="1">
    <source>
        <dbReference type="ARBA" id="ARBA00004651"/>
    </source>
</evidence>
<evidence type="ECO:0000259" key="8">
    <source>
        <dbReference type="PROSITE" id="PS50928"/>
    </source>
</evidence>
<keyword evidence="4 7" id="KW-0812">Transmembrane</keyword>
<name>A0A8J3QR71_9ACTN</name>
<dbReference type="AlphaFoldDB" id="A0A8J3QR71"/>
<dbReference type="SUPFAM" id="SSF161098">
    <property type="entry name" value="MetI-like"/>
    <property type="match status" value="1"/>
</dbReference>
<feature type="transmembrane region" description="Helical" evidence="7">
    <location>
        <begin position="229"/>
        <end position="256"/>
    </location>
</feature>
<evidence type="ECO:0000256" key="3">
    <source>
        <dbReference type="ARBA" id="ARBA00022475"/>
    </source>
</evidence>
<dbReference type="GO" id="GO:0055085">
    <property type="term" value="P:transmembrane transport"/>
    <property type="evidence" value="ECO:0007669"/>
    <property type="project" value="InterPro"/>
</dbReference>
<evidence type="ECO:0000313" key="9">
    <source>
        <dbReference type="EMBL" id="GIH14257.1"/>
    </source>
</evidence>
<dbReference type="InterPro" id="IPR051393">
    <property type="entry name" value="ABC_transporter_permease"/>
</dbReference>
<dbReference type="Proteomes" id="UP000642748">
    <property type="component" value="Unassembled WGS sequence"/>
</dbReference>
<feature type="transmembrane region" description="Helical" evidence="7">
    <location>
        <begin position="286"/>
        <end position="307"/>
    </location>
</feature>
<keyword evidence="3" id="KW-1003">Cell membrane</keyword>
<feature type="transmembrane region" description="Helical" evidence="7">
    <location>
        <begin position="34"/>
        <end position="52"/>
    </location>
</feature>
<evidence type="ECO:0000256" key="5">
    <source>
        <dbReference type="ARBA" id="ARBA00022989"/>
    </source>
</evidence>
<proteinExistence type="inferred from homology"/>
<keyword evidence="10" id="KW-1185">Reference proteome</keyword>
<protein>
    <submittedName>
        <fullName evidence="9">ABC transporter permease</fullName>
    </submittedName>
</protein>
<dbReference type="Pfam" id="PF00528">
    <property type="entry name" value="BPD_transp_1"/>
    <property type="match status" value="1"/>
</dbReference>
<evidence type="ECO:0000256" key="6">
    <source>
        <dbReference type="ARBA" id="ARBA00023136"/>
    </source>
</evidence>
<keyword evidence="5 7" id="KW-1133">Transmembrane helix</keyword>
<evidence type="ECO:0000256" key="2">
    <source>
        <dbReference type="ARBA" id="ARBA00022448"/>
    </source>
</evidence>
<dbReference type="InterPro" id="IPR000515">
    <property type="entry name" value="MetI-like"/>
</dbReference>
<comment type="subcellular location">
    <subcellularLocation>
        <location evidence="1 7">Cell membrane</location>
        <topology evidence="1 7">Multi-pass membrane protein</topology>
    </subcellularLocation>
</comment>
<dbReference type="CDD" id="cd06261">
    <property type="entry name" value="TM_PBP2"/>
    <property type="match status" value="1"/>
</dbReference>